<dbReference type="InterPro" id="IPR029044">
    <property type="entry name" value="Nucleotide-diphossugar_trans"/>
</dbReference>
<dbReference type="Pfam" id="PF00483">
    <property type="entry name" value="NTP_transferase"/>
    <property type="match status" value="1"/>
</dbReference>
<protein>
    <submittedName>
        <fullName evidence="2">Nucleotidyltransferase-like protein</fullName>
    </submittedName>
</protein>
<reference evidence="2 3" key="1">
    <citation type="submission" date="2018-04" db="EMBL/GenBank/DDBJ databases">
        <title>Genomic Encyclopedia of Archaeal and Bacterial Type Strains, Phase II (KMG-II): from individual species to whole genera.</title>
        <authorList>
            <person name="Goeker M."/>
        </authorList>
    </citation>
    <scope>NUCLEOTIDE SEQUENCE [LARGE SCALE GENOMIC DNA]</scope>
    <source>
        <strain evidence="2 3">DSM 28823</strain>
    </source>
</reference>
<dbReference type="SUPFAM" id="SSF53448">
    <property type="entry name" value="Nucleotide-diphospho-sugar transferases"/>
    <property type="match status" value="1"/>
</dbReference>
<feature type="domain" description="Nucleotidyl transferase" evidence="1">
    <location>
        <begin position="6"/>
        <end position="181"/>
    </location>
</feature>
<name>A0A2T5C410_9BACT</name>
<dbReference type="Proteomes" id="UP000243525">
    <property type="component" value="Unassembled WGS sequence"/>
</dbReference>
<proteinExistence type="predicted"/>
<dbReference type="OrthoDB" id="9779926at2"/>
<evidence type="ECO:0000313" key="3">
    <source>
        <dbReference type="Proteomes" id="UP000243525"/>
    </source>
</evidence>
<evidence type="ECO:0000259" key="1">
    <source>
        <dbReference type="Pfam" id="PF00483"/>
    </source>
</evidence>
<dbReference type="EMBL" id="QAAD01000004">
    <property type="protein sequence ID" value="PTN09518.1"/>
    <property type="molecule type" value="Genomic_DNA"/>
</dbReference>
<keyword evidence="3" id="KW-1185">Reference proteome</keyword>
<comment type="caution">
    <text evidence="2">The sequence shown here is derived from an EMBL/GenBank/DDBJ whole genome shotgun (WGS) entry which is preliminary data.</text>
</comment>
<organism evidence="2 3">
    <name type="scientific">Mangrovibacterium marinum</name>
    <dbReference type="NCBI Taxonomy" id="1639118"/>
    <lineage>
        <taxon>Bacteria</taxon>
        <taxon>Pseudomonadati</taxon>
        <taxon>Bacteroidota</taxon>
        <taxon>Bacteroidia</taxon>
        <taxon>Marinilabiliales</taxon>
        <taxon>Prolixibacteraceae</taxon>
        <taxon>Mangrovibacterium</taxon>
    </lineage>
</organism>
<dbReference type="InterPro" id="IPR005835">
    <property type="entry name" value="NTP_transferase_dom"/>
</dbReference>
<dbReference type="Gene3D" id="3.90.550.10">
    <property type="entry name" value="Spore Coat Polysaccharide Biosynthesis Protein SpsA, Chain A"/>
    <property type="match status" value="1"/>
</dbReference>
<gene>
    <name evidence="2" type="ORF">C8N47_10463</name>
</gene>
<dbReference type="RefSeq" id="WP_107821427.1">
    <property type="nucleotide sequence ID" value="NZ_OY782574.1"/>
</dbReference>
<accession>A0A2T5C410</accession>
<evidence type="ECO:0000313" key="2">
    <source>
        <dbReference type="EMBL" id="PTN09518.1"/>
    </source>
</evidence>
<keyword evidence="2" id="KW-0808">Transferase</keyword>
<sequence length="299" mass="33746">MKPTLLILAAGMGSRYGGLKQIDPFGPNGETILEYSVYDAIRAGFGKVVFVIRESFAEAFKERFDEKLNGKIEVEYVFQELDKLPVGYSCPEEREKPWGTGHAILMAKDVIREPFAAINADDFYGAQAFQAMADFFNKQVSQNTYSMIGYLLKNTLSENGTVSRGICKADSEGNLVEITERHQIRRQGDVIVFENDDKALVEVAENTPASMNFWGFHPTIFKHLEEQFKAFLDEKMTLPKSEFYIPSVVFELIQSGEVKTKVLEADSPWFGVTYPEDKDYVVGQIAKLTQAGVYPPQLW</sequence>
<dbReference type="AlphaFoldDB" id="A0A2T5C410"/>
<dbReference type="GO" id="GO:0016740">
    <property type="term" value="F:transferase activity"/>
    <property type="evidence" value="ECO:0007669"/>
    <property type="project" value="UniProtKB-KW"/>
</dbReference>